<sequence length="82" mass="9133">MRTFEQEISAYRAELLTNTEATLRVESNTKELVELLKLAKSGVGFFTATGRVLRRVVIWVGPFLTVAGALWALAHGKWPSLD</sequence>
<evidence type="ECO:0000313" key="3">
    <source>
        <dbReference type="Proteomes" id="UP000236649"/>
    </source>
</evidence>
<accession>A0AAN1J6Z9</accession>
<gene>
    <name evidence="2" type="ORF">C2L64_09545</name>
</gene>
<keyword evidence="1" id="KW-0812">Transmembrane</keyword>
<evidence type="ECO:0000313" key="2">
    <source>
        <dbReference type="EMBL" id="AUT68541.1"/>
    </source>
</evidence>
<dbReference type="Proteomes" id="UP000236649">
    <property type="component" value="Chromosome 1"/>
</dbReference>
<keyword evidence="1" id="KW-1133">Transmembrane helix</keyword>
<proteinExistence type="predicted"/>
<name>A0AAN1J6Z9_9BURK</name>
<dbReference type="EMBL" id="CP026105">
    <property type="protein sequence ID" value="AUT68541.1"/>
    <property type="molecule type" value="Genomic_DNA"/>
</dbReference>
<evidence type="ECO:0000256" key="1">
    <source>
        <dbReference type="SAM" id="Phobius"/>
    </source>
</evidence>
<keyword evidence="1" id="KW-0472">Membrane</keyword>
<dbReference type="GeneID" id="55528584"/>
<dbReference type="AlphaFoldDB" id="A0AAN1J6Z9"/>
<reference evidence="2 3" key="1">
    <citation type="submission" date="2018-01" db="EMBL/GenBank/DDBJ databases">
        <title>Species boundaries and ecological features among Paraburkholderia terrae DSMZ17804T, P. hospita DSMZ17164T and P. caribensis DSMZ13236T.</title>
        <authorList>
            <person name="Pratama A.A."/>
        </authorList>
    </citation>
    <scope>NUCLEOTIDE SEQUENCE [LARGE SCALE GENOMIC DNA]</scope>
    <source>
        <strain evidence="2 3">DSM 17164</strain>
    </source>
</reference>
<feature type="transmembrane region" description="Helical" evidence="1">
    <location>
        <begin position="56"/>
        <end position="74"/>
    </location>
</feature>
<protein>
    <submittedName>
        <fullName evidence="2">Uncharacterized protein</fullName>
    </submittedName>
</protein>
<organism evidence="2 3">
    <name type="scientific">Paraburkholderia hospita</name>
    <dbReference type="NCBI Taxonomy" id="169430"/>
    <lineage>
        <taxon>Bacteria</taxon>
        <taxon>Pseudomonadati</taxon>
        <taxon>Pseudomonadota</taxon>
        <taxon>Betaproteobacteria</taxon>
        <taxon>Burkholderiales</taxon>
        <taxon>Burkholderiaceae</taxon>
        <taxon>Paraburkholderia</taxon>
    </lineage>
</organism>
<dbReference type="KEGG" id="phs:C2L64_09545"/>
<dbReference type="RefSeq" id="WP_090838941.1">
    <property type="nucleotide sequence ID" value="NZ_CADFGJ010000009.1"/>
</dbReference>